<reference evidence="2 3" key="1">
    <citation type="journal article" date="2010" name="Syst. Appl. Microbiol.">
        <title>Four new species of Chryseobacterium from the rhizosphere of coastal sand dune plants, Chryseobacterium elymi sp. nov., Chryseobacterium hagamense sp. nov., Chryseobacterium lathyri sp. nov. and Chryseobacterium rhizosphaerae sp. nov.</title>
        <authorList>
            <person name="Cho S.H."/>
            <person name="Lee K.S."/>
            <person name="Shin D.S."/>
            <person name="Han J.H."/>
            <person name="Park K.S."/>
            <person name="Lee C.H."/>
            <person name="Park K.H."/>
            <person name="Kim S.B."/>
        </authorList>
    </citation>
    <scope>NUCLEOTIDE SEQUENCE [LARGE SCALE GENOMIC DNA]</scope>
    <source>
        <strain evidence="2 3">KCTC 22547</strain>
    </source>
</reference>
<evidence type="ECO:0000259" key="1">
    <source>
        <dbReference type="Pfam" id="PF12728"/>
    </source>
</evidence>
<dbReference type="Proteomes" id="UP000257030">
    <property type="component" value="Unassembled WGS sequence"/>
</dbReference>
<dbReference type="InterPro" id="IPR041657">
    <property type="entry name" value="HTH_17"/>
</dbReference>
<keyword evidence="2" id="KW-0238">DNA-binding</keyword>
<evidence type="ECO:0000313" key="2">
    <source>
        <dbReference type="EMBL" id="REC76078.1"/>
    </source>
</evidence>
<dbReference type="Pfam" id="PF12728">
    <property type="entry name" value="HTH_17"/>
    <property type="match status" value="1"/>
</dbReference>
<organism evidence="2 3">
    <name type="scientific">Chryseobacterium elymi</name>
    <dbReference type="NCBI Taxonomy" id="395936"/>
    <lineage>
        <taxon>Bacteria</taxon>
        <taxon>Pseudomonadati</taxon>
        <taxon>Bacteroidota</taxon>
        <taxon>Flavobacteriia</taxon>
        <taxon>Flavobacteriales</taxon>
        <taxon>Weeksellaceae</taxon>
        <taxon>Chryseobacterium group</taxon>
        <taxon>Chryseobacterium</taxon>
    </lineage>
</organism>
<gene>
    <name evidence="2" type="ORF">DRF60_14435</name>
</gene>
<dbReference type="InterPro" id="IPR010093">
    <property type="entry name" value="SinI_DNA-bd"/>
</dbReference>
<dbReference type="SUPFAM" id="SSF46955">
    <property type="entry name" value="Putative DNA-binding domain"/>
    <property type="match status" value="1"/>
</dbReference>
<dbReference type="NCBIfam" id="TIGR01764">
    <property type="entry name" value="excise"/>
    <property type="match status" value="1"/>
</dbReference>
<dbReference type="OrthoDB" id="1097811at2"/>
<dbReference type="EMBL" id="QNUH01000012">
    <property type="protein sequence ID" value="REC76078.1"/>
    <property type="molecule type" value="Genomic_DNA"/>
</dbReference>
<keyword evidence="3" id="KW-1185">Reference proteome</keyword>
<dbReference type="AlphaFoldDB" id="A0A3D9DDP4"/>
<dbReference type="GO" id="GO:0003677">
    <property type="term" value="F:DNA binding"/>
    <property type="evidence" value="ECO:0007669"/>
    <property type="project" value="UniProtKB-KW"/>
</dbReference>
<dbReference type="InterPro" id="IPR009061">
    <property type="entry name" value="DNA-bd_dom_put_sf"/>
</dbReference>
<evidence type="ECO:0000313" key="3">
    <source>
        <dbReference type="Proteomes" id="UP000257030"/>
    </source>
</evidence>
<accession>A0A3D9DDP4</accession>
<sequence length="94" mass="11008">MNTIQFVGTNPTDLIKGIEEALIPKLTERLSVQFQPKEPTEYLTRNEVCKLLKIDLSTLHRWRKDKTIPSYGFGNRVYFKRAEVDQIINRNKLS</sequence>
<protein>
    <submittedName>
        <fullName evidence="2">DNA-binding protein</fullName>
    </submittedName>
</protein>
<comment type="caution">
    <text evidence="2">The sequence shown here is derived from an EMBL/GenBank/DDBJ whole genome shotgun (WGS) entry which is preliminary data.</text>
</comment>
<proteinExistence type="predicted"/>
<dbReference type="RefSeq" id="WP_116012727.1">
    <property type="nucleotide sequence ID" value="NZ_QNUH01000012.1"/>
</dbReference>
<feature type="domain" description="Helix-turn-helix" evidence="1">
    <location>
        <begin position="42"/>
        <end position="91"/>
    </location>
</feature>
<name>A0A3D9DDP4_9FLAO</name>